<protein>
    <submittedName>
        <fullName evidence="2">Phosphatase</fullName>
    </submittedName>
</protein>
<dbReference type="OrthoDB" id="727757at2"/>
<reference evidence="3" key="1">
    <citation type="submission" date="2017-11" db="EMBL/GenBank/DDBJ databases">
        <authorList>
            <person name="Duchaud E."/>
        </authorList>
    </citation>
    <scope>NUCLEOTIDE SEQUENCE [LARGE SCALE GENOMIC DNA]</scope>
    <source>
        <strain evidence="3">Tenacibaculum sp. TNO020</strain>
    </source>
</reference>
<sequence>MKNLKLSVIALLTISLSVATFTSCADGVDGTNGIDGINGENGKDGKDGTNGDQGDDATTYLTASKTPNFLKVKNEFIGLKITPILSSEDVIPNSPDFIYGSMADGAGLLPEADGTYTLINNIEADYSIARIKLNKNLRPVSAEYILNAKATGETAQCSGSMITPQEHGFGPLYLSGGEWGGASKGVFATDPYKDSKTASTGKMLTAMGQWSTENAVVIGKDAYADKTVAFIGDDNADNNVPSGQLGMYVGNRGDLETGKLYGLKVTTPGVTYEVDMKQGTQYDVEFVELAEKEINALDAECKTKGVMGFSRLEDIDWRRGSAANNREIYFAVTGRNKPGLVGKGSILGRVYKVVLNENDPTGKAKITCVLDGDIKGGKADGFHSPDNIVVTENYAYIQEDPNGYASENSAIVGYSKLYQYNLATGVVKTVLECDQERGETLGYGKMSKYWEITGMIDVTDIVNNGKSSFLVITQNHGWEPADGTSFTDPNANTDLANRKEGSVLHLITGLER</sequence>
<feature type="signal peptide" evidence="1">
    <location>
        <begin position="1"/>
        <end position="25"/>
    </location>
</feature>
<dbReference type="GeneID" id="86943226"/>
<feature type="chain" id="PRO_5013944050" evidence="1">
    <location>
        <begin position="26"/>
        <end position="512"/>
    </location>
</feature>
<evidence type="ECO:0000313" key="3">
    <source>
        <dbReference type="Proteomes" id="UP000234211"/>
    </source>
</evidence>
<dbReference type="EMBL" id="OENF01000010">
    <property type="protein sequence ID" value="SOS73999.1"/>
    <property type="molecule type" value="Genomic_DNA"/>
</dbReference>
<evidence type="ECO:0000256" key="1">
    <source>
        <dbReference type="SAM" id="SignalP"/>
    </source>
</evidence>
<dbReference type="AlphaFoldDB" id="A0A2H1YER7"/>
<dbReference type="Proteomes" id="UP000234211">
    <property type="component" value="Unassembled WGS sequence"/>
</dbReference>
<dbReference type="RefSeq" id="WP_101916520.1">
    <property type="nucleotide sequence ID" value="NZ_JAFMUR010000003.1"/>
</dbReference>
<gene>
    <name evidence="2" type="ORF">TNO020_180028</name>
</gene>
<dbReference type="PROSITE" id="PS51257">
    <property type="entry name" value="PROKAR_LIPOPROTEIN"/>
    <property type="match status" value="1"/>
</dbReference>
<keyword evidence="1" id="KW-0732">Signal</keyword>
<evidence type="ECO:0000313" key="2">
    <source>
        <dbReference type="EMBL" id="SOS73999.1"/>
    </source>
</evidence>
<name>A0A2H1YER7_9FLAO</name>
<proteinExistence type="predicted"/>
<organism evidence="2 3">
    <name type="scientific">Tenacibaculum piscium</name>
    <dbReference type="NCBI Taxonomy" id="1458515"/>
    <lineage>
        <taxon>Bacteria</taxon>
        <taxon>Pseudomonadati</taxon>
        <taxon>Bacteroidota</taxon>
        <taxon>Flavobacteriia</taxon>
        <taxon>Flavobacteriales</taxon>
        <taxon>Flavobacteriaceae</taxon>
        <taxon>Tenacibaculum</taxon>
    </lineage>
</organism>
<accession>A0A2H1YER7</accession>
<keyword evidence="3" id="KW-1185">Reference proteome</keyword>